<dbReference type="Proteomes" id="UP000297703">
    <property type="component" value="Unassembled WGS sequence"/>
</dbReference>
<name>A0A4D9DF33_9SAUR</name>
<gene>
    <name evidence="1" type="ORF">DR999_PMT22285</name>
</gene>
<keyword evidence="1" id="KW-0808">Transferase</keyword>
<dbReference type="EMBL" id="QXTE01000914">
    <property type="protein sequence ID" value="TFJ95974.1"/>
    <property type="molecule type" value="Genomic_DNA"/>
</dbReference>
<comment type="caution">
    <text evidence="1">The sequence shown here is derived from an EMBL/GenBank/DDBJ whole genome shotgun (WGS) entry which is preliminary data.</text>
</comment>
<sequence>MSPLQKLESLAGRIFYWGPRSEAGALAGSETAHVSEHAAAWNEQITVREVLGSPWQANEDFAGGRTNRRLVPGNVSSE</sequence>
<proteinExistence type="predicted"/>
<dbReference type="AlphaFoldDB" id="A0A4D9DF33"/>
<dbReference type="GO" id="GO:0016301">
    <property type="term" value="F:kinase activity"/>
    <property type="evidence" value="ECO:0007669"/>
    <property type="project" value="UniProtKB-KW"/>
</dbReference>
<organism evidence="1 2">
    <name type="scientific">Platysternon megacephalum</name>
    <name type="common">big-headed turtle</name>
    <dbReference type="NCBI Taxonomy" id="55544"/>
    <lineage>
        <taxon>Eukaryota</taxon>
        <taxon>Metazoa</taxon>
        <taxon>Chordata</taxon>
        <taxon>Craniata</taxon>
        <taxon>Vertebrata</taxon>
        <taxon>Euteleostomi</taxon>
        <taxon>Archelosauria</taxon>
        <taxon>Testudinata</taxon>
        <taxon>Testudines</taxon>
        <taxon>Cryptodira</taxon>
        <taxon>Durocryptodira</taxon>
        <taxon>Testudinoidea</taxon>
        <taxon>Platysternidae</taxon>
        <taxon>Platysternon</taxon>
    </lineage>
</organism>
<reference evidence="1 2" key="1">
    <citation type="submission" date="2019-04" db="EMBL/GenBank/DDBJ databases">
        <title>Draft genome of the big-headed turtle Platysternon megacephalum.</title>
        <authorList>
            <person name="Gong S."/>
        </authorList>
    </citation>
    <scope>NUCLEOTIDE SEQUENCE [LARGE SCALE GENOMIC DNA]</scope>
    <source>
        <strain evidence="1">DO16091913</strain>
        <tissue evidence="1">Muscle</tissue>
    </source>
</reference>
<protein>
    <submittedName>
        <fullName evidence="1">Protein kinase, cAMP-dependent, catalytic, alpha</fullName>
    </submittedName>
</protein>
<evidence type="ECO:0000313" key="1">
    <source>
        <dbReference type="EMBL" id="TFJ95974.1"/>
    </source>
</evidence>
<evidence type="ECO:0000313" key="2">
    <source>
        <dbReference type="Proteomes" id="UP000297703"/>
    </source>
</evidence>
<keyword evidence="2" id="KW-1185">Reference proteome</keyword>
<keyword evidence="1" id="KW-0418">Kinase</keyword>
<reference evidence="1 2" key="2">
    <citation type="submission" date="2019-04" db="EMBL/GenBank/DDBJ databases">
        <title>The genome sequence of big-headed turtle.</title>
        <authorList>
            <person name="Gong S."/>
        </authorList>
    </citation>
    <scope>NUCLEOTIDE SEQUENCE [LARGE SCALE GENOMIC DNA]</scope>
    <source>
        <strain evidence="1">DO16091913</strain>
        <tissue evidence="1">Muscle</tissue>
    </source>
</reference>
<accession>A0A4D9DF33</accession>